<evidence type="ECO:0000313" key="3">
    <source>
        <dbReference type="Proteomes" id="UP000462362"/>
    </source>
</evidence>
<dbReference type="PANTHER" id="PTHR33360">
    <property type="entry name" value="TRANSPOSASE FOR INSERTION SEQUENCE ELEMENT IS200"/>
    <property type="match status" value="1"/>
</dbReference>
<feature type="domain" description="Transposase IS200-like" evidence="1">
    <location>
        <begin position="1"/>
        <end position="96"/>
    </location>
</feature>
<dbReference type="EMBL" id="WNCL01000001">
    <property type="protein sequence ID" value="MTU42141.1"/>
    <property type="molecule type" value="Genomic_DNA"/>
</dbReference>
<proteinExistence type="predicted"/>
<gene>
    <name evidence="2" type="primary">tnpA</name>
    <name evidence="2" type="ORF">GMD42_00575</name>
</gene>
<dbReference type="GO" id="GO:0003677">
    <property type="term" value="F:DNA binding"/>
    <property type="evidence" value="ECO:0007669"/>
    <property type="project" value="InterPro"/>
</dbReference>
<dbReference type="Proteomes" id="UP000462362">
    <property type="component" value="Unassembled WGS sequence"/>
</dbReference>
<organism evidence="2 3">
    <name type="scientific">Parasutterella excrementihominis</name>
    <dbReference type="NCBI Taxonomy" id="487175"/>
    <lineage>
        <taxon>Bacteria</taxon>
        <taxon>Pseudomonadati</taxon>
        <taxon>Pseudomonadota</taxon>
        <taxon>Betaproteobacteria</taxon>
        <taxon>Burkholderiales</taxon>
        <taxon>Sutterellaceae</taxon>
        <taxon>Parasutterella</taxon>
    </lineage>
</organism>
<dbReference type="RefSeq" id="WP_155165258.1">
    <property type="nucleotide sequence ID" value="NZ_JAXXAX010000004.1"/>
</dbReference>
<dbReference type="Gene3D" id="3.30.70.1290">
    <property type="entry name" value="Transposase IS200-like"/>
    <property type="match status" value="1"/>
</dbReference>
<dbReference type="PANTHER" id="PTHR33360:SF2">
    <property type="entry name" value="TRANSPOSASE FOR INSERTION SEQUENCE ELEMENT IS200"/>
    <property type="match status" value="1"/>
</dbReference>
<evidence type="ECO:0000313" key="2">
    <source>
        <dbReference type="EMBL" id="MTU42141.1"/>
    </source>
</evidence>
<protein>
    <submittedName>
        <fullName evidence="2">IS200/IS605 family transposase</fullName>
    </submittedName>
</protein>
<dbReference type="InterPro" id="IPR002686">
    <property type="entry name" value="Transposase_17"/>
</dbReference>
<comment type="caution">
    <text evidence="2">The sequence shown here is derived from an EMBL/GenBank/DDBJ whole genome shotgun (WGS) entry which is preliminary data.</text>
</comment>
<dbReference type="NCBIfam" id="NF033573">
    <property type="entry name" value="transpos_IS200"/>
    <property type="match status" value="1"/>
</dbReference>
<reference evidence="2 3" key="1">
    <citation type="journal article" date="2019" name="Nat. Med.">
        <title>A library of human gut bacterial isolates paired with longitudinal multiomics data enables mechanistic microbiome research.</title>
        <authorList>
            <person name="Poyet M."/>
            <person name="Groussin M."/>
            <person name="Gibbons S.M."/>
            <person name="Avila-Pacheco J."/>
            <person name="Jiang X."/>
            <person name="Kearney S.M."/>
            <person name="Perrotta A.R."/>
            <person name="Berdy B."/>
            <person name="Zhao S."/>
            <person name="Lieberman T.D."/>
            <person name="Swanson P.K."/>
            <person name="Smith M."/>
            <person name="Roesemann S."/>
            <person name="Alexander J.E."/>
            <person name="Rich S.A."/>
            <person name="Livny J."/>
            <person name="Vlamakis H."/>
            <person name="Clish C."/>
            <person name="Bullock K."/>
            <person name="Deik A."/>
            <person name="Scott J."/>
            <person name="Pierce K.A."/>
            <person name="Xavier R.J."/>
            <person name="Alm E.J."/>
        </authorList>
    </citation>
    <scope>NUCLEOTIDE SEQUENCE [LARGE SCALE GENOMIC DNA]</scope>
    <source>
        <strain evidence="2 3">BIOML-A2</strain>
    </source>
</reference>
<dbReference type="AlphaFoldDB" id="A0A6I3S314"/>
<sequence>MGEIFEEVCSKHGAILSEFFGEPDHVHLLIEFSPSTRLSDLVRALKSVSSKKIREEFDSQIRKYLWGKRFWTRSYRVISVGDGATTEAIECYIKGQERPSS</sequence>
<evidence type="ECO:0000259" key="1">
    <source>
        <dbReference type="SMART" id="SM01321"/>
    </source>
</evidence>
<dbReference type="SMART" id="SM01321">
    <property type="entry name" value="Y1_Tnp"/>
    <property type="match status" value="1"/>
</dbReference>
<dbReference type="InterPro" id="IPR036515">
    <property type="entry name" value="Transposase_17_sf"/>
</dbReference>
<dbReference type="Pfam" id="PF01797">
    <property type="entry name" value="Y1_Tnp"/>
    <property type="match status" value="1"/>
</dbReference>
<dbReference type="GO" id="GO:0006313">
    <property type="term" value="P:DNA transposition"/>
    <property type="evidence" value="ECO:0007669"/>
    <property type="project" value="InterPro"/>
</dbReference>
<accession>A0A6I3S314</accession>
<dbReference type="GO" id="GO:0004803">
    <property type="term" value="F:transposase activity"/>
    <property type="evidence" value="ECO:0007669"/>
    <property type="project" value="InterPro"/>
</dbReference>
<dbReference type="SUPFAM" id="SSF143422">
    <property type="entry name" value="Transposase IS200-like"/>
    <property type="match status" value="1"/>
</dbReference>
<name>A0A6I3S314_9BURK</name>